<dbReference type="InterPro" id="IPR017850">
    <property type="entry name" value="Alkaline_phosphatase_core_sf"/>
</dbReference>
<evidence type="ECO:0000259" key="2">
    <source>
        <dbReference type="Pfam" id="PF00884"/>
    </source>
</evidence>
<reference evidence="4" key="1">
    <citation type="submission" date="2015-09" db="EMBL/GenBank/DDBJ databases">
        <authorList>
            <person name="Fill T.P."/>
            <person name="Baretta J.F."/>
            <person name="de Almeida L.G."/>
            <person name="Rocha M."/>
            <person name="de Souza D.H."/>
            <person name="Malavazi I."/>
            <person name="Cerdeira L.T."/>
            <person name="Hong H."/>
            <person name="Samborskyy M."/>
            <person name="de Vasconcelos A.T."/>
            <person name="Leadlay P."/>
            <person name="Rodrigues-Filho E."/>
        </authorList>
    </citation>
    <scope>NUCLEOTIDE SEQUENCE [LARGE SCALE GENOMIC DNA]</scope>
    <source>
        <strain evidence="4">LaBioMMi 136</strain>
    </source>
</reference>
<dbReference type="AlphaFoldDB" id="A0A1S9R896"/>
<dbReference type="PANTHER" id="PTHR42693">
    <property type="entry name" value="ARYLSULFATASE FAMILY MEMBER"/>
    <property type="match status" value="1"/>
</dbReference>
<proteinExistence type="inferred from homology"/>
<dbReference type="InterPro" id="IPR050738">
    <property type="entry name" value="Sulfatase"/>
</dbReference>
<dbReference type="Proteomes" id="UP000190744">
    <property type="component" value="Unassembled WGS sequence"/>
</dbReference>
<evidence type="ECO:0000256" key="1">
    <source>
        <dbReference type="ARBA" id="ARBA00008779"/>
    </source>
</evidence>
<dbReference type="CDD" id="cd16025">
    <property type="entry name" value="PAS_like"/>
    <property type="match status" value="1"/>
</dbReference>
<dbReference type="GO" id="GO:0004065">
    <property type="term" value="F:arylsulfatase activity"/>
    <property type="evidence" value="ECO:0007669"/>
    <property type="project" value="TreeGrafter"/>
</dbReference>
<dbReference type="SUPFAM" id="SSF53649">
    <property type="entry name" value="Alkaline phosphatase-like"/>
    <property type="match status" value="1"/>
</dbReference>
<dbReference type="InterPro" id="IPR000917">
    <property type="entry name" value="Sulfatase_N"/>
</dbReference>
<dbReference type="Gene3D" id="3.30.1120.10">
    <property type="match status" value="1"/>
</dbReference>
<protein>
    <submittedName>
        <fullName evidence="3">Arylsulfatase</fullName>
    </submittedName>
</protein>
<sequence>MRLIKSSKPWAFLLNWGPRDLTFSSSLQMIWQGFSDVGCYGSEIQTPNIDQLASEGLRMLNHHAAAACSPTRAMLMSGTDAHLGGLGVLIEAKLNKHGAQRYGGKAGYEGYLNNDVATLPEILSDNGYFTAMSGKVGENYPVVDTSEASRKWADPRLQWHLGLRASQGPSQRGFQKALAMLPGCCNHYGWEPMQEKFPMGGSPLHTENGTKVDLSANTTGDPEGFYSTDYYTDKLIQYFENRSDDEKEKPFFAYLPYTAPHWPLQCSKEQRDKYKGIYDDGPYALRERRLKTLVEMGIIDESVVPHRVETKSVNAGEWADLTPEEKQLSSRAMETYAGMVDTVDVNVGKVIEYLKKSGEYDNTFVVFMSDNGAEGAALEAMPVMGDRITEAIHKHYDNSLDNIGAFNSYTWLGPLWAQASTAPSRLFKCFPSEGGILVPCIIKPPANTFQSSFTPGSYNRSFTTVMDFLPTFLDLAGVPQAPAVEKTQVINSAGNITANRRMSTFRGKDVHAVRGKSWIPFFSKGEKVEPNEAWYIHPSTEAIGWELFAQGALRKGDWKIVHISSGRGSAGDGDKGWELFNVANDPGETKDLATAEPEKLAELLKHWEEYVVECGLVWGESAMAPGLGKDEAPELWEDETELQKVWMGAKAGSCPAVCE</sequence>
<comment type="similarity">
    <text evidence="1">Belongs to the sulfatase family.</text>
</comment>
<accession>A0A1S9R896</accession>
<gene>
    <name evidence="3" type="primary">atsA</name>
    <name evidence="3" type="ORF">PEBR_42874</name>
</gene>
<organism evidence="3 4">
    <name type="scientific">Penicillium brasilianum</name>
    <dbReference type="NCBI Taxonomy" id="104259"/>
    <lineage>
        <taxon>Eukaryota</taxon>
        <taxon>Fungi</taxon>
        <taxon>Dikarya</taxon>
        <taxon>Ascomycota</taxon>
        <taxon>Pezizomycotina</taxon>
        <taxon>Eurotiomycetes</taxon>
        <taxon>Eurotiomycetidae</taxon>
        <taxon>Eurotiales</taxon>
        <taxon>Aspergillaceae</taxon>
        <taxon>Penicillium</taxon>
    </lineage>
</organism>
<dbReference type="EMBL" id="LJBN01000238">
    <property type="protein sequence ID" value="OOQ81717.1"/>
    <property type="molecule type" value="Genomic_DNA"/>
</dbReference>
<dbReference type="PANTHER" id="PTHR42693:SF33">
    <property type="entry name" value="ARYLSULFATASE"/>
    <property type="match status" value="1"/>
</dbReference>
<dbReference type="Pfam" id="PF00884">
    <property type="entry name" value="Sulfatase"/>
    <property type="match status" value="1"/>
</dbReference>
<dbReference type="Gene3D" id="3.40.720.10">
    <property type="entry name" value="Alkaline Phosphatase, subunit A"/>
    <property type="match status" value="1"/>
</dbReference>
<name>A0A1S9R896_PENBI</name>
<comment type="caution">
    <text evidence="3">The sequence shown here is derived from an EMBL/GenBank/DDBJ whole genome shotgun (WGS) entry which is preliminary data.</text>
</comment>
<evidence type="ECO:0000313" key="3">
    <source>
        <dbReference type="EMBL" id="OOQ81717.1"/>
    </source>
</evidence>
<evidence type="ECO:0000313" key="4">
    <source>
        <dbReference type="Proteomes" id="UP000190744"/>
    </source>
</evidence>
<feature type="domain" description="Sulfatase N-terminal" evidence="2">
    <location>
        <begin position="33"/>
        <end position="478"/>
    </location>
</feature>